<reference evidence="2 3" key="1">
    <citation type="submission" date="2024-01" db="EMBL/GenBank/DDBJ databases">
        <title>Uliginosibacterium soil sp. nov.</title>
        <authorList>
            <person name="Lv Y."/>
        </authorList>
    </citation>
    <scope>NUCLEOTIDE SEQUENCE [LARGE SCALE GENOMIC DNA]</scope>
    <source>
        <strain evidence="2 3">H3</strain>
    </source>
</reference>
<proteinExistence type="predicted"/>
<evidence type="ECO:0000313" key="2">
    <source>
        <dbReference type="EMBL" id="MEC5388193.1"/>
    </source>
</evidence>
<evidence type="ECO:0000256" key="1">
    <source>
        <dbReference type="ARBA" id="ARBA00022679"/>
    </source>
</evidence>
<dbReference type="RefSeq" id="WP_327601168.1">
    <property type="nucleotide sequence ID" value="NZ_JAYXHS010000005.1"/>
</dbReference>
<protein>
    <submittedName>
        <fullName evidence="2">Sulfotransferase</fullName>
        <ecNumber evidence="2">2.8.2.-</ecNumber>
    </submittedName>
</protein>
<dbReference type="Proteomes" id="UP001331561">
    <property type="component" value="Unassembled WGS sequence"/>
</dbReference>
<evidence type="ECO:0000313" key="3">
    <source>
        <dbReference type="Proteomes" id="UP001331561"/>
    </source>
</evidence>
<dbReference type="PANTHER" id="PTHR12788">
    <property type="entry name" value="PROTEIN-TYROSINE SULFOTRANSFERASE 2"/>
    <property type="match status" value="1"/>
</dbReference>
<dbReference type="EMBL" id="JAYXHS010000005">
    <property type="protein sequence ID" value="MEC5388193.1"/>
    <property type="molecule type" value="Genomic_DNA"/>
</dbReference>
<dbReference type="Pfam" id="PF13469">
    <property type="entry name" value="Sulfotransfer_3"/>
    <property type="match status" value="1"/>
</dbReference>
<keyword evidence="3" id="KW-1185">Reference proteome</keyword>
<dbReference type="Gene3D" id="3.40.50.300">
    <property type="entry name" value="P-loop containing nucleotide triphosphate hydrolases"/>
    <property type="match status" value="1"/>
</dbReference>
<dbReference type="PANTHER" id="PTHR12788:SF10">
    <property type="entry name" value="PROTEIN-TYROSINE SULFOTRANSFERASE"/>
    <property type="match status" value="1"/>
</dbReference>
<dbReference type="EC" id="2.8.2.-" evidence="2"/>
<keyword evidence="1 2" id="KW-0808">Transferase</keyword>
<dbReference type="InterPro" id="IPR026634">
    <property type="entry name" value="TPST-like"/>
</dbReference>
<sequence>MAQALAPKVARLQQLQKYLHGKPQRGERLIIVGGAPRSGTTMFQSMMNSHPQIHGGPEFDHLTDIIKLHGTLSLGLQRERIDLFVDQEQIDDAVAQLIESLLLAPAERHKKHYLSEKTPKNVLDFKTLMRILPRARFVHIVRDPRAVFMSMFMVGKRLDEGEYDRPDFIADTEQMVEHIVRCVTAGIEACETAPDRSVTIRYEDLLTRTHYLMEHVFSTLGLPYDAAVLSPADHKHEHERLLLGGADPWVGGRGSFTNPRLENLDKWRKGLAAEEIETLNGHFRAYPIFAALGYTFD</sequence>
<gene>
    <name evidence="2" type="ORF">VVD49_20835</name>
</gene>
<accession>A0ABU6K8Q3</accession>
<organism evidence="2 3">
    <name type="scientific">Uliginosibacterium silvisoli</name>
    <dbReference type="NCBI Taxonomy" id="3114758"/>
    <lineage>
        <taxon>Bacteria</taxon>
        <taxon>Pseudomonadati</taxon>
        <taxon>Pseudomonadota</taxon>
        <taxon>Betaproteobacteria</taxon>
        <taxon>Rhodocyclales</taxon>
        <taxon>Zoogloeaceae</taxon>
        <taxon>Uliginosibacterium</taxon>
    </lineage>
</organism>
<comment type="caution">
    <text evidence="2">The sequence shown here is derived from an EMBL/GenBank/DDBJ whole genome shotgun (WGS) entry which is preliminary data.</text>
</comment>
<name>A0ABU6K8Q3_9RHOO</name>
<dbReference type="InterPro" id="IPR027417">
    <property type="entry name" value="P-loop_NTPase"/>
</dbReference>
<dbReference type="GO" id="GO:0016740">
    <property type="term" value="F:transferase activity"/>
    <property type="evidence" value="ECO:0007669"/>
    <property type="project" value="UniProtKB-KW"/>
</dbReference>
<dbReference type="SUPFAM" id="SSF52540">
    <property type="entry name" value="P-loop containing nucleoside triphosphate hydrolases"/>
    <property type="match status" value="1"/>
</dbReference>